<dbReference type="AlphaFoldDB" id="A0A2M8QXL6"/>
<evidence type="ECO:0000313" key="2">
    <source>
        <dbReference type="Proteomes" id="UP000231194"/>
    </source>
</evidence>
<comment type="caution">
    <text evidence="1">The sequence shown here is derived from an EMBL/GenBank/DDBJ whole genome shotgun (WGS) entry which is preliminary data.</text>
</comment>
<dbReference type="Proteomes" id="UP000231194">
    <property type="component" value="Unassembled WGS sequence"/>
</dbReference>
<proteinExistence type="predicted"/>
<name>A0A2M8QXL6_9BRAD</name>
<protein>
    <submittedName>
        <fullName evidence="1">Uncharacterized protein</fullName>
    </submittedName>
</protein>
<gene>
    <name evidence="1" type="ORF">CVM73_37045</name>
</gene>
<organism evidence="1 2">
    <name type="scientific">Bradyrhizobium forestalis</name>
    <dbReference type="NCBI Taxonomy" id="1419263"/>
    <lineage>
        <taxon>Bacteria</taxon>
        <taxon>Pseudomonadati</taxon>
        <taxon>Pseudomonadota</taxon>
        <taxon>Alphaproteobacteria</taxon>
        <taxon>Hyphomicrobiales</taxon>
        <taxon>Nitrobacteraceae</taxon>
        <taxon>Bradyrhizobium</taxon>
    </lineage>
</organism>
<sequence length="77" mass="8855">MAKKKMERPGIFSVRQFSLGISTGVSSDTVRYEHLLGPLDVRVLMEKSSRELLMPFQRAPSDRHDEIASRKQLQLRV</sequence>
<evidence type="ECO:0000313" key="1">
    <source>
        <dbReference type="EMBL" id="PJG50320.1"/>
    </source>
</evidence>
<dbReference type="EMBL" id="PGVG01000066">
    <property type="protein sequence ID" value="PJG50320.1"/>
    <property type="molecule type" value="Genomic_DNA"/>
</dbReference>
<reference evidence="1 2" key="1">
    <citation type="submission" date="2017-11" db="EMBL/GenBank/DDBJ databases">
        <title>Bradyrhizobium forestalis sp. nov., an efficient nitrogen-fixing bacterium isolated from nodules of forest legume species in the Amazon.</title>
        <authorList>
            <person name="Costa E.M."/>
            <person name="Guimaraes A."/>
            <person name="Carvalho T.S."/>
            <person name="Rodrigues T.L."/>
            <person name="Ribeiro P.R.A."/>
            <person name="Lebbe L."/>
            <person name="Willems A."/>
            <person name="Moreira F.M.S."/>
        </authorList>
    </citation>
    <scope>NUCLEOTIDE SEQUENCE [LARGE SCALE GENOMIC DNA]</scope>
    <source>
        <strain evidence="1 2">INPA54B</strain>
    </source>
</reference>
<accession>A0A2M8QXL6</accession>
<keyword evidence="2" id="KW-1185">Reference proteome</keyword>